<proteinExistence type="predicted"/>
<evidence type="ECO:0000313" key="3">
    <source>
        <dbReference type="Proteomes" id="UP000184147"/>
    </source>
</evidence>
<evidence type="ECO:0000259" key="1">
    <source>
        <dbReference type="Pfam" id="PF13302"/>
    </source>
</evidence>
<feature type="domain" description="N-acetyltransferase" evidence="1">
    <location>
        <begin position="74"/>
        <end position="133"/>
    </location>
</feature>
<name>A0A1M5CLN8_9FLAO</name>
<organism evidence="2 3">
    <name type="scientific">Flavobacterium fontis</name>
    <dbReference type="NCBI Taxonomy" id="1124188"/>
    <lineage>
        <taxon>Bacteria</taxon>
        <taxon>Pseudomonadati</taxon>
        <taxon>Bacteroidota</taxon>
        <taxon>Flavobacteriia</taxon>
        <taxon>Flavobacteriales</taxon>
        <taxon>Flavobacteriaceae</taxon>
        <taxon>Flavobacterium</taxon>
    </lineage>
</organism>
<evidence type="ECO:0000313" key="2">
    <source>
        <dbReference type="EMBL" id="SHF55619.1"/>
    </source>
</evidence>
<keyword evidence="2" id="KW-0808">Transferase</keyword>
<reference evidence="2 3" key="1">
    <citation type="submission" date="2016-11" db="EMBL/GenBank/DDBJ databases">
        <authorList>
            <person name="Jaros S."/>
            <person name="Januszkiewicz K."/>
            <person name="Wedrychowicz H."/>
        </authorList>
    </citation>
    <scope>NUCLEOTIDE SEQUENCE [LARGE SCALE GENOMIC DNA]</scope>
    <source>
        <strain evidence="2 3">DSM 25660</strain>
    </source>
</reference>
<dbReference type="Proteomes" id="UP000184147">
    <property type="component" value="Unassembled WGS sequence"/>
</dbReference>
<keyword evidence="3" id="KW-1185">Reference proteome</keyword>
<dbReference type="InterPro" id="IPR000182">
    <property type="entry name" value="GNAT_dom"/>
</dbReference>
<accession>A0A1M5CLN8</accession>
<dbReference type="Pfam" id="PF13302">
    <property type="entry name" value="Acetyltransf_3"/>
    <property type="match status" value="1"/>
</dbReference>
<dbReference type="STRING" id="1124188.SAMN05444377_11253"/>
<protein>
    <submittedName>
        <fullName evidence="2">Acetyltransferase (GNAT) family protein</fullName>
    </submittedName>
</protein>
<dbReference type="Gene3D" id="3.40.630.30">
    <property type="match status" value="1"/>
</dbReference>
<dbReference type="AlphaFoldDB" id="A0A1M5CLN8"/>
<dbReference type="GO" id="GO:0016747">
    <property type="term" value="F:acyltransferase activity, transferring groups other than amino-acyl groups"/>
    <property type="evidence" value="ECO:0007669"/>
    <property type="project" value="InterPro"/>
</dbReference>
<sequence>MSIFKYFKMKTIHMYVYHRDTPYVVDLPEPEYAYHIEHNKKGQTTYRIEKEGCTIHESTVYKRLHFLGIINKQGPTIGNCFTHNDYRGHGIYPAMLNLITNKLLVEEQVPEVFVIVDVHNTPSIKGIEKAGFTLYATVKTKRFLFFYLNQEVHYGA</sequence>
<dbReference type="InterPro" id="IPR016181">
    <property type="entry name" value="Acyl_CoA_acyltransferase"/>
</dbReference>
<dbReference type="EMBL" id="FQVQ01000012">
    <property type="protein sequence ID" value="SHF55619.1"/>
    <property type="molecule type" value="Genomic_DNA"/>
</dbReference>
<gene>
    <name evidence="2" type="ORF">SAMN05444377_11253</name>
</gene>
<dbReference type="SUPFAM" id="SSF55729">
    <property type="entry name" value="Acyl-CoA N-acyltransferases (Nat)"/>
    <property type="match status" value="1"/>
</dbReference>